<accession>A0A6V8P7A1</accession>
<evidence type="ECO:0000313" key="3">
    <source>
        <dbReference type="Proteomes" id="UP000591948"/>
    </source>
</evidence>
<dbReference type="AlphaFoldDB" id="A0A6V8P7A1"/>
<protein>
    <submittedName>
        <fullName evidence="2">Putative transposase</fullName>
    </submittedName>
</protein>
<evidence type="ECO:0000259" key="1">
    <source>
        <dbReference type="Pfam" id="PF01385"/>
    </source>
</evidence>
<feature type="domain" description="Probable transposase IS891/IS1136/IS1341" evidence="1">
    <location>
        <begin position="1"/>
        <end position="84"/>
    </location>
</feature>
<organism evidence="2 3">
    <name type="scientific">Candidatus Hakubella thermalkaliphila</name>
    <dbReference type="NCBI Taxonomy" id="2754717"/>
    <lineage>
        <taxon>Bacteria</taxon>
        <taxon>Bacillati</taxon>
        <taxon>Actinomycetota</taxon>
        <taxon>Actinomycetota incertae sedis</taxon>
        <taxon>Candidatus Hakubellales</taxon>
        <taxon>Candidatus Hakubellaceae</taxon>
        <taxon>Candidatus Hakubella</taxon>
    </lineage>
</organism>
<feature type="non-terminal residue" evidence="2">
    <location>
        <position position="109"/>
    </location>
</feature>
<gene>
    <name evidence="2" type="ORF">HKBW3S33_01930</name>
</gene>
<dbReference type="Pfam" id="PF01385">
    <property type="entry name" value="OrfB_IS605"/>
    <property type="match status" value="1"/>
</dbReference>
<reference evidence="2 3" key="1">
    <citation type="journal article" date="2020" name="Front. Microbiol.">
        <title>Single-cell genomics of novel Actinobacteria with the Wood-Ljungdahl pathway discovered in a serpentinizing system.</title>
        <authorList>
            <person name="Merino N."/>
            <person name="Kawai M."/>
            <person name="Boyd E.S."/>
            <person name="Colman D.R."/>
            <person name="McGlynn S.E."/>
            <person name="Nealson K.H."/>
            <person name="Kurokawa K."/>
            <person name="Hongoh Y."/>
        </authorList>
    </citation>
    <scope>NUCLEOTIDE SEQUENCE [LARGE SCALE GENOMIC DNA]</scope>
    <source>
        <strain evidence="2 3">S33</strain>
    </source>
</reference>
<evidence type="ECO:0000313" key="2">
    <source>
        <dbReference type="EMBL" id="GFP28515.1"/>
    </source>
</evidence>
<dbReference type="InterPro" id="IPR001959">
    <property type="entry name" value="Transposase"/>
</dbReference>
<keyword evidence="3" id="KW-1185">Reference proteome</keyword>
<proteinExistence type="predicted"/>
<name>A0A6V8P7A1_9ACTN</name>
<dbReference type="Proteomes" id="UP000591948">
    <property type="component" value="Unassembled WGS sequence"/>
</dbReference>
<sequence>MVGIDLGVAKFAKLSDGEEILPLNSFRKQEKKLAHLQRKMTKKVNFSQNWKKLKAKVQRLHQKIASVRNDFLHKHENCVAMRYPLVCHGSAQRPVFLWCKKPATESEPS</sequence>
<comment type="caution">
    <text evidence="2">The sequence shown here is derived from an EMBL/GenBank/DDBJ whole genome shotgun (WGS) entry which is preliminary data.</text>
</comment>
<dbReference type="EMBL" id="BLRY01000256">
    <property type="protein sequence ID" value="GFP28515.1"/>
    <property type="molecule type" value="Genomic_DNA"/>
</dbReference>